<accession>A0ABP1FNR0</accession>
<evidence type="ECO:0000256" key="4">
    <source>
        <dbReference type="ARBA" id="ARBA00022741"/>
    </source>
</evidence>
<evidence type="ECO:0000259" key="11">
    <source>
        <dbReference type="PROSITE" id="PS50011"/>
    </source>
</evidence>
<evidence type="ECO:0000256" key="3">
    <source>
        <dbReference type="ARBA" id="ARBA00022679"/>
    </source>
</evidence>
<dbReference type="InterPro" id="IPR051131">
    <property type="entry name" value="NEK_Ser/Thr_kinase_NIMA"/>
</dbReference>
<dbReference type="PANTHER" id="PTHR44899:SF3">
    <property type="entry name" value="SERINE_THREONINE-PROTEIN KINASE NEK1"/>
    <property type="match status" value="1"/>
</dbReference>
<evidence type="ECO:0000256" key="6">
    <source>
        <dbReference type="ARBA" id="ARBA00022840"/>
    </source>
</evidence>
<evidence type="ECO:0000256" key="2">
    <source>
        <dbReference type="ARBA" id="ARBA00022527"/>
    </source>
</evidence>
<dbReference type="EC" id="2.7.11.1" evidence="1"/>
<dbReference type="SMART" id="SM00220">
    <property type="entry name" value="S_TKc"/>
    <property type="match status" value="1"/>
</dbReference>
<dbReference type="PANTHER" id="PTHR44899">
    <property type="entry name" value="CAMK FAMILY PROTEIN KINASE"/>
    <property type="match status" value="1"/>
</dbReference>
<name>A0ABP1FNR0_9CHLO</name>
<feature type="binding site" evidence="9">
    <location>
        <position position="314"/>
    </location>
    <ligand>
        <name>ATP</name>
        <dbReference type="ChEBI" id="CHEBI:30616"/>
    </ligand>
</feature>
<gene>
    <name evidence="12" type="primary">g3818</name>
    <name evidence="12" type="ORF">VP750_LOCUS3257</name>
</gene>
<dbReference type="InterPro" id="IPR011009">
    <property type="entry name" value="Kinase-like_dom_sf"/>
</dbReference>
<feature type="region of interest" description="Disordered" evidence="10">
    <location>
        <begin position="766"/>
        <end position="813"/>
    </location>
</feature>
<dbReference type="PROSITE" id="PS50011">
    <property type="entry name" value="PROTEIN_KINASE_DOM"/>
    <property type="match status" value="1"/>
</dbReference>
<evidence type="ECO:0000256" key="10">
    <source>
        <dbReference type="SAM" id="MobiDB-lite"/>
    </source>
</evidence>
<feature type="compositionally biased region" description="Basic and acidic residues" evidence="10">
    <location>
        <begin position="620"/>
        <end position="643"/>
    </location>
</feature>
<feature type="compositionally biased region" description="Polar residues" evidence="10">
    <location>
        <begin position="568"/>
        <end position="578"/>
    </location>
</feature>
<proteinExistence type="predicted"/>
<feature type="domain" description="Protein kinase" evidence="11">
    <location>
        <begin position="285"/>
        <end position="526"/>
    </location>
</feature>
<feature type="region of interest" description="Disordered" evidence="10">
    <location>
        <begin position="600"/>
        <end position="644"/>
    </location>
</feature>
<dbReference type="InterPro" id="IPR000719">
    <property type="entry name" value="Prot_kinase_dom"/>
</dbReference>
<comment type="catalytic activity">
    <reaction evidence="8">
        <text>L-seryl-[protein] + ATP = O-phospho-L-seryl-[protein] + ADP + H(+)</text>
        <dbReference type="Rhea" id="RHEA:17989"/>
        <dbReference type="Rhea" id="RHEA-COMP:9863"/>
        <dbReference type="Rhea" id="RHEA-COMP:11604"/>
        <dbReference type="ChEBI" id="CHEBI:15378"/>
        <dbReference type="ChEBI" id="CHEBI:29999"/>
        <dbReference type="ChEBI" id="CHEBI:30616"/>
        <dbReference type="ChEBI" id="CHEBI:83421"/>
        <dbReference type="ChEBI" id="CHEBI:456216"/>
        <dbReference type="EC" id="2.7.11.1"/>
    </reaction>
</comment>
<feature type="region of interest" description="Disordered" evidence="10">
    <location>
        <begin position="98"/>
        <end position="161"/>
    </location>
</feature>
<protein>
    <recommendedName>
        <fullName evidence="1">non-specific serine/threonine protein kinase</fullName>
        <ecNumber evidence="1">2.7.11.1</ecNumber>
    </recommendedName>
</protein>
<dbReference type="CDD" id="cd08215">
    <property type="entry name" value="STKc_Nek"/>
    <property type="match status" value="1"/>
</dbReference>
<evidence type="ECO:0000256" key="7">
    <source>
        <dbReference type="ARBA" id="ARBA00047899"/>
    </source>
</evidence>
<organism evidence="12 13">
    <name type="scientific">Coccomyxa viridis</name>
    <dbReference type="NCBI Taxonomy" id="1274662"/>
    <lineage>
        <taxon>Eukaryota</taxon>
        <taxon>Viridiplantae</taxon>
        <taxon>Chlorophyta</taxon>
        <taxon>core chlorophytes</taxon>
        <taxon>Trebouxiophyceae</taxon>
        <taxon>Trebouxiophyceae incertae sedis</taxon>
        <taxon>Coccomyxaceae</taxon>
        <taxon>Coccomyxa</taxon>
    </lineage>
</organism>
<feature type="region of interest" description="Disordered" evidence="10">
    <location>
        <begin position="552"/>
        <end position="585"/>
    </location>
</feature>
<dbReference type="EMBL" id="CAXHTA020000005">
    <property type="protein sequence ID" value="CAL5221598.1"/>
    <property type="molecule type" value="Genomic_DNA"/>
</dbReference>
<dbReference type="InterPro" id="IPR008271">
    <property type="entry name" value="Ser/Thr_kinase_AS"/>
</dbReference>
<dbReference type="PROSITE" id="PS00107">
    <property type="entry name" value="PROTEIN_KINASE_ATP"/>
    <property type="match status" value="1"/>
</dbReference>
<dbReference type="Proteomes" id="UP001497392">
    <property type="component" value="Unassembled WGS sequence"/>
</dbReference>
<sequence length="825" mass="86755">MIYSCAEGATGGTTSDILLVQPLHHAPPSTLSSAWAQLTEAQQHADATSEAVKAASAAAVAAQARTAVGRGTKVGSPVKAKVHGFLAQAAMLNAAAGRSPYGGSTPAFSDTRPTYSRDAQDEETPNSDISGESFTLQLRTPSRAATHQASQRPAAGAVSPSRLAPVDETAGTYSGVLAERAAKGALVASEIEPAAEEQSDMGSLTGWQALADQVLAEMGEDEDGAEMDAEVSSAMKPSPSALMLAAGLATAQSTLRDRGSSAGADDLHYAPSTELQAGGTFYVLYEVREDLGEGAFGKVVRVRRRRDGRMFVAKIMHDRGMSEKARQEAQNEVAVLALLDHPNVVKYYECFAEQGTKVKIVMELCEDGDMDKYVRAQGGQLLPEDTIMLKFVQICLAVHYIHSKGLIHRDLKTGNLLLSNGIVKLGDFGISKLLAAEQTAAQTMGKGYGPKTDVWALGCILYELCTLRKAFDAPNLGAITIRIMSGRFAPIPASYSRDLQALVAALLQKQPDARPSMADILDLVLVRTHLRAYAQHIGLTCRPSLALGGSADLSSSGEESCSREQAQEAVQDTSSEPANLSAPGRASLKLSITGSTGIASDCGSPVNRAGQSGGSGEIFDELRQHRSRESTVIREERDKENKLRTAQRQAQAKARADALRVQRSTEGTACLQAISSLRAAMKQQQQAPDRSSLAIVSAAHTEAESSGATQAEPAVATAAHKATGSVGTTALPVRHRRSASWVQRRASSLDDASAAALAGALLAGPRAAHQKSSSHESGLPGKLPALGKQPSRLSSATADSMADGGQLQARPAQSSDTVRWLPIII</sequence>
<dbReference type="Pfam" id="PF00069">
    <property type="entry name" value="Pkinase"/>
    <property type="match status" value="1"/>
</dbReference>
<keyword evidence="2" id="KW-0723">Serine/threonine-protein kinase</keyword>
<keyword evidence="4 9" id="KW-0547">Nucleotide-binding</keyword>
<dbReference type="PROSITE" id="PS00108">
    <property type="entry name" value="PROTEIN_KINASE_ST"/>
    <property type="match status" value="1"/>
</dbReference>
<evidence type="ECO:0000256" key="5">
    <source>
        <dbReference type="ARBA" id="ARBA00022777"/>
    </source>
</evidence>
<keyword evidence="6 9" id="KW-0067">ATP-binding</keyword>
<comment type="catalytic activity">
    <reaction evidence="7">
        <text>L-threonyl-[protein] + ATP = O-phospho-L-threonyl-[protein] + ADP + H(+)</text>
        <dbReference type="Rhea" id="RHEA:46608"/>
        <dbReference type="Rhea" id="RHEA-COMP:11060"/>
        <dbReference type="Rhea" id="RHEA-COMP:11605"/>
        <dbReference type="ChEBI" id="CHEBI:15378"/>
        <dbReference type="ChEBI" id="CHEBI:30013"/>
        <dbReference type="ChEBI" id="CHEBI:30616"/>
        <dbReference type="ChEBI" id="CHEBI:61977"/>
        <dbReference type="ChEBI" id="CHEBI:456216"/>
        <dbReference type="EC" id="2.7.11.1"/>
    </reaction>
</comment>
<keyword evidence="3" id="KW-0808">Transferase</keyword>
<evidence type="ECO:0000313" key="12">
    <source>
        <dbReference type="EMBL" id="CAL5221598.1"/>
    </source>
</evidence>
<reference evidence="12 13" key="1">
    <citation type="submission" date="2024-06" db="EMBL/GenBank/DDBJ databases">
        <authorList>
            <person name="Kraege A."/>
            <person name="Thomma B."/>
        </authorList>
    </citation>
    <scope>NUCLEOTIDE SEQUENCE [LARGE SCALE GENOMIC DNA]</scope>
</reference>
<evidence type="ECO:0000256" key="9">
    <source>
        <dbReference type="PROSITE-ProRule" id="PRU10141"/>
    </source>
</evidence>
<dbReference type="SUPFAM" id="SSF56112">
    <property type="entry name" value="Protein kinase-like (PK-like)"/>
    <property type="match status" value="1"/>
</dbReference>
<keyword evidence="13" id="KW-1185">Reference proteome</keyword>
<dbReference type="InterPro" id="IPR017441">
    <property type="entry name" value="Protein_kinase_ATP_BS"/>
</dbReference>
<keyword evidence="5" id="KW-0418">Kinase</keyword>
<dbReference type="Gene3D" id="1.10.510.10">
    <property type="entry name" value="Transferase(Phosphotransferase) domain 1"/>
    <property type="match status" value="1"/>
</dbReference>
<feature type="compositionally biased region" description="Polar residues" evidence="10">
    <location>
        <begin position="126"/>
        <end position="151"/>
    </location>
</feature>
<evidence type="ECO:0000256" key="1">
    <source>
        <dbReference type="ARBA" id="ARBA00012513"/>
    </source>
</evidence>
<comment type="caution">
    <text evidence="12">The sequence shown here is derived from an EMBL/GenBank/DDBJ whole genome shotgun (WGS) entry which is preliminary data.</text>
</comment>
<evidence type="ECO:0000313" key="13">
    <source>
        <dbReference type="Proteomes" id="UP001497392"/>
    </source>
</evidence>
<evidence type="ECO:0000256" key="8">
    <source>
        <dbReference type="ARBA" id="ARBA00048679"/>
    </source>
</evidence>